<evidence type="ECO:0000313" key="4">
    <source>
        <dbReference type="Proteomes" id="UP000663866"/>
    </source>
</evidence>
<comment type="caution">
    <text evidence="3">The sequence shown here is derived from an EMBL/GenBank/DDBJ whole genome shotgun (WGS) entry which is preliminary data.</text>
</comment>
<protein>
    <submittedName>
        <fullName evidence="3">Uncharacterized protein</fullName>
    </submittedName>
</protein>
<dbReference type="InterPro" id="IPR036055">
    <property type="entry name" value="LDL_receptor-like_sf"/>
</dbReference>
<dbReference type="Pfam" id="PF00057">
    <property type="entry name" value="Ldl_recept_a"/>
    <property type="match status" value="1"/>
</dbReference>
<dbReference type="PROSITE" id="PS50068">
    <property type="entry name" value="LDLRA_2"/>
    <property type="match status" value="1"/>
</dbReference>
<evidence type="ECO:0000313" key="3">
    <source>
        <dbReference type="EMBL" id="CAF4784866.1"/>
    </source>
</evidence>
<dbReference type="EMBL" id="CAJOBG010122676">
    <property type="protein sequence ID" value="CAF4784866.1"/>
    <property type="molecule type" value="Genomic_DNA"/>
</dbReference>
<gene>
    <name evidence="3" type="ORF">OVN521_LOCUS51315</name>
</gene>
<organism evidence="3 4">
    <name type="scientific">Rotaria magnacalcarata</name>
    <dbReference type="NCBI Taxonomy" id="392030"/>
    <lineage>
        <taxon>Eukaryota</taxon>
        <taxon>Metazoa</taxon>
        <taxon>Spiralia</taxon>
        <taxon>Gnathifera</taxon>
        <taxon>Rotifera</taxon>
        <taxon>Eurotatoria</taxon>
        <taxon>Bdelloidea</taxon>
        <taxon>Philodinida</taxon>
        <taxon>Philodinidae</taxon>
        <taxon>Rotaria</taxon>
    </lineage>
</organism>
<dbReference type="CDD" id="cd00112">
    <property type="entry name" value="LDLa"/>
    <property type="match status" value="1"/>
</dbReference>
<evidence type="ECO:0000256" key="1">
    <source>
        <dbReference type="ARBA" id="ARBA00023157"/>
    </source>
</evidence>
<sequence>GDDRLINQNKISFRSYCDTFWNFRSKVDENRIECEQWWKCGEDQWQCRTGQCIDHQWLNDYEWDCADGSDEGEIFKKRIE</sequence>
<name>A0A821NEQ0_9BILA</name>
<keyword evidence="1 2" id="KW-1015">Disulfide bond</keyword>
<evidence type="ECO:0000256" key="2">
    <source>
        <dbReference type="PROSITE-ProRule" id="PRU00124"/>
    </source>
</evidence>
<dbReference type="Proteomes" id="UP000663866">
    <property type="component" value="Unassembled WGS sequence"/>
</dbReference>
<dbReference type="Gene3D" id="4.10.400.10">
    <property type="entry name" value="Low-density Lipoprotein Receptor"/>
    <property type="match status" value="1"/>
</dbReference>
<dbReference type="SUPFAM" id="SSF57424">
    <property type="entry name" value="LDL receptor-like module"/>
    <property type="match status" value="1"/>
</dbReference>
<keyword evidence="4" id="KW-1185">Reference proteome</keyword>
<accession>A0A821NEQ0</accession>
<comment type="caution">
    <text evidence="2">Lacks conserved residue(s) required for the propagation of feature annotation.</text>
</comment>
<reference evidence="3" key="1">
    <citation type="submission" date="2021-02" db="EMBL/GenBank/DDBJ databases">
        <authorList>
            <person name="Nowell W R."/>
        </authorList>
    </citation>
    <scope>NUCLEOTIDE SEQUENCE</scope>
</reference>
<proteinExistence type="predicted"/>
<feature type="disulfide bond" evidence="2">
    <location>
        <begin position="47"/>
        <end position="65"/>
    </location>
</feature>
<feature type="non-terminal residue" evidence="3">
    <location>
        <position position="80"/>
    </location>
</feature>
<feature type="non-terminal residue" evidence="3">
    <location>
        <position position="1"/>
    </location>
</feature>
<dbReference type="AlphaFoldDB" id="A0A821NEQ0"/>
<feature type="disulfide bond" evidence="2">
    <location>
        <begin position="40"/>
        <end position="52"/>
    </location>
</feature>
<dbReference type="InterPro" id="IPR002172">
    <property type="entry name" value="LDrepeatLR_classA_rpt"/>
</dbReference>
<dbReference type="SMART" id="SM00192">
    <property type="entry name" value="LDLa"/>
    <property type="match status" value="1"/>
</dbReference>